<evidence type="ECO:0000313" key="5">
    <source>
        <dbReference type="Proteomes" id="UP000604117"/>
    </source>
</evidence>
<protein>
    <recommendedName>
        <fullName evidence="3">Response regulatory domain-containing protein</fullName>
    </recommendedName>
</protein>
<gene>
    <name evidence="4" type="ORF">Asi02nite_80340</name>
</gene>
<reference evidence="4 5" key="1">
    <citation type="submission" date="2021-01" db="EMBL/GenBank/DDBJ databases">
        <title>Whole genome shotgun sequence of Asanoa siamensis NBRC 107932.</title>
        <authorList>
            <person name="Komaki H."/>
            <person name="Tamura T."/>
        </authorList>
    </citation>
    <scope>NUCLEOTIDE SEQUENCE [LARGE SCALE GENOMIC DNA]</scope>
    <source>
        <strain evidence="4 5">NBRC 107932</strain>
    </source>
</reference>
<dbReference type="EMBL" id="BONE01000153">
    <property type="protein sequence ID" value="GIF78516.1"/>
    <property type="molecule type" value="Genomic_DNA"/>
</dbReference>
<dbReference type="InterPro" id="IPR039420">
    <property type="entry name" value="WalR-like"/>
</dbReference>
<evidence type="ECO:0000313" key="4">
    <source>
        <dbReference type="EMBL" id="GIF78516.1"/>
    </source>
</evidence>
<comment type="caution">
    <text evidence="4">The sequence shown here is derived from an EMBL/GenBank/DDBJ whole genome shotgun (WGS) entry which is preliminary data.</text>
</comment>
<dbReference type="SMART" id="SM00421">
    <property type="entry name" value="HTH_LUXR"/>
    <property type="match status" value="1"/>
</dbReference>
<dbReference type="SUPFAM" id="SSF46894">
    <property type="entry name" value="C-terminal effector domain of the bipartite response regulators"/>
    <property type="match status" value="1"/>
</dbReference>
<proteinExistence type="predicted"/>
<dbReference type="RefSeq" id="WP_203719342.1">
    <property type="nucleotide sequence ID" value="NZ_BONE01000153.1"/>
</dbReference>
<dbReference type="InterPro" id="IPR001789">
    <property type="entry name" value="Sig_transdc_resp-reg_receiver"/>
</dbReference>
<sequence length="207" mass="23088">MFVRLAIADPLPIYRQGLRSVLDDDAALALDLFDSRAPDELREWVLRDERRIVLITIESERDWDLLAEVSQLRPETILVAVLSELSVDNQVRAVTAGAVAAIGRAASPEEIRGVVTAAASDRSILPVEVIRALVAARRQGAGATDEPSDNELAWLRQLARGDTVVELARHVGYSERMMFRLLRDLYVKLGVRNRAEALLRARDRGWV</sequence>
<dbReference type="PANTHER" id="PTHR43214">
    <property type="entry name" value="TWO-COMPONENT RESPONSE REGULATOR"/>
    <property type="match status" value="1"/>
</dbReference>
<name>A0ABQ4D4S7_9ACTN</name>
<keyword evidence="1" id="KW-0238">DNA-binding</keyword>
<dbReference type="InterPro" id="IPR016032">
    <property type="entry name" value="Sig_transdc_resp-reg_C-effctor"/>
</dbReference>
<evidence type="ECO:0000256" key="2">
    <source>
        <dbReference type="PROSITE-ProRule" id="PRU00169"/>
    </source>
</evidence>
<dbReference type="Proteomes" id="UP000604117">
    <property type="component" value="Unassembled WGS sequence"/>
</dbReference>
<accession>A0ABQ4D4S7</accession>
<dbReference type="InterPro" id="IPR000792">
    <property type="entry name" value="Tscrpt_reg_LuxR_C"/>
</dbReference>
<dbReference type="PROSITE" id="PS50110">
    <property type="entry name" value="RESPONSE_REGULATORY"/>
    <property type="match status" value="1"/>
</dbReference>
<comment type="caution">
    <text evidence="2">Lacks conserved residue(s) required for the propagation of feature annotation.</text>
</comment>
<evidence type="ECO:0000259" key="3">
    <source>
        <dbReference type="PROSITE" id="PS50110"/>
    </source>
</evidence>
<feature type="domain" description="Response regulatory" evidence="3">
    <location>
        <begin position="4"/>
        <end position="119"/>
    </location>
</feature>
<keyword evidence="5" id="KW-1185">Reference proteome</keyword>
<dbReference type="Gene3D" id="3.40.50.2300">
    <property type="match status" value="1"/>
</dbReference>
<organism evidence="4 5">
    <name type="scientific">Asanoa siamensis</name>
    <dbReference type="NCBI Taxonomy" id="926357"/>
    <lineage>
        <taxon>Bacteria</taxon>
        <taxon>Bacillati</taxon>
        <taxon>Actinomycetota</taxon>
        <taxon>Actinomycetes</taxon>
        <taxon>Micromonosporales</taxon>
        <taxon>Micromonosporaceae</taxon>
        <taxon>Asanoa</taxon>
    </lineage>
</organism>
<evidence type="ECO:0000256" key="1">
    <source>
        <dbReference type="ARBA" id="ARBA00023125"/>
    </source>
</evidence>